<keyword evidence="12" id="KW-0472">Membrane</keyword>
<gene>
    <name evidence="17" type="ORF">HERILL_LOCUS5338</name>
</gene>
<dbReference type="InterPro" id="IPR036465">
    <property type="entry name" value="vWFA_dom_sf"/>
</dbReference>
<dbReference type="OrthoDB" id="10054666at2759"/>
<dbReference type="AlphaFoldDB" id="A0A7R8YRA9"/>
<feature type="domain" description="VWFA" evidence="16">
    <location>
        <begin position="179"/>
        <end position="361"/>
    </location>
</feature>
<keyword evidence="10" id="KW-1133">Transmembrane helix</keyword>
<dbReference type="GO" id="GO:0005891">
    <property type="term" value="C:voltage-gated calcium channel complex"/>
    <property type="evidence" value="ECO:0007669"/>
    <property type="project" value="TreeGrafter"/>
</dbReference>
<dbReference type="PANTHER" id="PTHR10166">
    <property type="entry name" value="VOLTAGE-DEPENDENT CALCIUM CHANNEL SUBUNIT ALPHA-2/DELTA-RELATED"/>
    <property type="match status" value="1"/>
</dbReference>
<dbReference type="Gene3D" id="3.30.450.20">
    <property type="entry name" value="PAS domain"/>
    <property type="match status" value="1"/>
</dbReference>
<evidence type="ECO:0000256" key="7">
    <source>
        <dbReference type="ARBA" id="ARBA00022729"/>
    </source>
</evidence>
<proteinExistence type="predicted"/>
<evidence type="ECO:0000256" key="6">
    <source>
        <dbReference type="ARBA" id="ARBA00022723"/>
    </source>
</evidence>
<keyword evidence="9" id="KW-0851">Voltage-gated channel</keyword>
<evidence type="ECO:0000256" key="12">
    <source>
        <dbReference type="ARBA" id="ARBA00023136"/>
    </source>
</evidence>
<keyword evidence="18" id="KW-1185">Reference proteome</keyword>
<sequence>MANDIKVMMDLKISAVRRIMDTAENTAMSHQNEEVDKYFEYYNSKDMIEPGETPPTEPPRDLEEMGVPRIVLPPKEIVLTPNAQFFNIPVNTSVSSVHVPTNVFDRANEVIKAIKWSENLDRIFRDNYRKDPTLSFQFFGSSTGFMRQFPASKWSYDPVDLYDCRLRSWYIEAATSPKDVIILVDSSGSMTGQRKDIAKHVVGTILDTLGTNDFVNIFTFAEEIEPVVPCFNNMLVQATLGNIRQFKLSLESLNTQSIANFSAALTRAFEILEDYRNESTGASCNQAIMLISDGAPYNYRDIFEQFNWRNLPYMPVRVFTYLIGKEVADVKEIKWMACANQGYYVHLSDLAEVREQVLNYIPVMARPLVLGRHDHPVIWSQVYADVIDPKMTDWLWEVKECEEQKDRFLSARRNKLYFSDAERERREMRKLYRNLQQSKESPKYNFVTTVSIPIYDRRENANITEDVLINEAYWERITRETRIANLLGVAGTDIPIKEIKKMMTPHMLGVNGYAFIVTNNGYILVHPDLRPIFQDILKPAYNSIDMMEVELLDDDRSPRDFNTNLVMIRDSIIKQESGNTWMITKSHYDDMRRVVAKLKRLYYWTPILNTPFTLVITFPEQYGLNRLQIRSDNEIHRIHIKGGNVSSYFSGHWKIHPDWLYCKDSNRSFSSPEAELLHFLERMKAPGWKWPLNRTPPPPEHTVFCDRKLMQALVFDARVTEWFTKNLSHSTKEDKGSEFKQRFGITVTFLATHSGLTRWQEFYTNKADEMRPEHEFSDNNRRSIDEVWYKRAVEQHFTEPQSFVYSVPFNMGEDLSDILVTASHAIFHTEGGKSAPAAVVGFQFRHSALVTLFKNITNYCAVESTADCAKTKTCASDSIDCYILDNNGYVIISPKSSDTGKFFGEVRGDIMTRLVQEGVYKDVTIYDYQAICFEPKFNDNSSNRLRSPLKHFLTLVKWFWRQIVWAFVNLQIIPIEAMNMSYIDDEFSDRHPPSKAEVQQFDSRVLIKRTRPQSCDKEMKLYTLDLNENRTVFTTASMGCERPFVIMPIPASNLFLLVVDALCTADPSKVLTTLPKEVDYNQSLPCFKSRNQSFSRKRPLSCINKHVNESSIELCGDASHVLANYLLIAIALGLIHFFKFSL</sequence>
<keyword evidence="15" id="KW-0407">Ion channel</keyword>
<dbReference type="SMART" id="SM00327">
    <property type="entry name" value="VWA"/>
    <property type="match status" value="1"/>
</dbReference>
<evidence type="ECO:0000256" key="15">
    <source>
        <dbReference type="ARBA" id="ARBA00023303"/>
    </source>
</evidence>
<evidence type="ECO:0000313" key="17">
    <source>
        <dbReference type="EMBL" id="CAD7082291.1"/>
    </source>
</evidence>
<keyword evidence="14" id="KW-0325">Glycoprotein</keyword>
<dbReference type="InterPro" id="IPR013608">
    <property type="entry name" value="VWA_N"/>
</dbReference>
<evidence type="ECO:0000256" key="9">
    <source>
        <dbReference type="ARBA" id="ARBA00022882"/>
    </source>
</evidence>
<dbReference type="InterPro" id="IPR013680">
    <property type="entry name" value="VDCC_a2/dsu"/>
</dbReference>
<dbReference type="Pfam" id="PF08399">
    <property type="entry name" value="VWA_N"/>
    <property type="match status" value="1"/>
</dbReference>
<evidence type="ECO:0000256" key="3">
    <source>
        <dbReference type="ARBA" id="ARBA00022568"/>
    </source>
</evidence>
<dbReference type="Pfam" id="PF13519">
    <property type="entry name" value="VWA_2"/>
    <property type="match status" value="1"/>
</dbReference>
<dbReference type="GO" id="GO:0046872">
    <property type="term" value="F:metal ion binding"/>
    <property type="evidence" value="ECO:0007669"/>
    <property type="project" value="UniProtKB-KW"/>
</dbReference>
<accession>A0A7R8YRA9</accession>
<dbReference type="EMBL" id="LR899010">
    <property type="protein sequence ID" value="CAD7082291.1"/>
    <property type="molecule type" value="Genomic_DNA"/>
</dbReference>
<evidence type="ECO:0000256" key="2">
    <source>
        <dbReference type="ARBA" id="ARBA00022448"/>
    </source>
</evidence>
<dbReference type="InterPro" id="IPR002035">
    <property type="entry name" value="VWF_A"/>
</dbReference>
<dbReference type="InterPro" id="IPR051173">
    <property type="entry name" value="Ca_channel_alpha-2/delta"/>
</dbReference>
<dbReference type="FunCoup" id="A0A7R8YRA9">
    <property type="interactions" value="110"/>
</dbReference>
<keyword evidence="6" id="KW-0479">Metal-binding</keyword>
<keyword evidence="5" id="KW-0812">Transmembrane</keyword>
<dbReference type="GO" id="GO:0005245">
    <property type="term" value="F:voltage-gated calcium channel activity"/>
    <property type="evidence" value="ECO:0007669"/>
    <property type="project" value="TreeGrafter"/>
</dbReference>
<dbReference type="Proteomes" id="UP000594454">
    <property type="component" value="Chromosome 2"/>
</dbReference>
<keyword evidence="3" id="KW-0109">Calcium transport</keyword>
<evidence type="ECO:0000313" key="18">
    <source>
        <dbReference type="Proteomes" id="UP000594454"/>
    </source>
</evidence>
<dbReference type="CDD" id="cd12912">
    <property type="entry name" value="PDC2_MCP_like"/>
    <property type="match status" value="1"/>
</dbReference>
<dbReference type="PROSITE" id="PS50234">
    <property type="entry name" value="VWFA"/>
    <property type="match status" value="1"/>
</dbReference>
<keyword evidence="8" id="KW-0106">Calcium</keyword>
<evidence type="ECO:0000259" key="16">
    <source>
        <dbReference type="PROSITE" id="PS50234"/>
    </source>
</evidence>
<keyword evidence="13" id="KW-1015">Disulfide bond</keyword>
<keyword evidence="11" id="KW-0406">Ion transport</keyword>
<evidence type="ECO:0000256" key="1">
    <source>
        <dbReference type="ARBA" id="ARBA00004479"/>
    </source>
</evidence>
<keyword evidence="2" id="KW-0813">Transport</keyword>
<dbReference type="PANTHER" id="PTHR10166:SF63">
    <property type="entry name" value="STRAIGHTJACKET, ISOFORM C"/>
    <property type="match status" value="1"/>
</dbReference>
<protein>
    <recommendedName>
        <fullName evidence="16">VWFA domain-containing protein</fullName>
    </recommendedName>
</protein>
<keyword evidence="7" id="KW-0732">Signal</keyword>
<dbReference type="FunFam" id="3.40.50.410:FF:000062">
    <property type="entry name" value="Uncharacterized protein, isoform C"/>
    <property type="match status" value="1"/>
</dbReference>
<keyword evidence="4" id="KW-0107">Calcium channel</keyword>
<evidence type="ECO:0000256" key="13">
    <source>
        <dbReference type="ARBA" id="ARBA00023157"/>
    </source>
</evidence>
<comment type="subcellular location">
    <subcellularLocation>
        <location evidence="1">Membrane</location>
        <topology evidence="1">Single-pass type I membrane protein</topology>
    </subcellularLocation>
</comment>
<organism evidence="17 18">
    <name type="scientific">Hermetia illucens</name>
    <name type="common">Black soldier fly</name>
    <dbReference type="NCBI Taxonomy" id="343691"/>
    <lineage>
        <taxon>Eukaryota</taxon>
        <taxon>Metazoa</taxon>
        <taxon>Ecdysozoa</taxon>
        <taxon>Arthropoda</taxon>
        <taxon>Hexapoda</taxon>
        <taxon>Insecta</taxon>
        <taxon>Pterygota</taxon>
        <taxon>Neoptera</taxon>
        <taxon>Endopterygota</taxon>
        <taxon>Diptera</taxon>
        <taxon>Brachycera</taxon>
        <taxon>Stratiomyomorpha</taxon>
        <taxon>Stratiomyidae</taxon>
        <taxon>Hermetiinae</taxon>
        <taxon>Hermetia</taxon>
    </lineage>
</organism>
<evidence type="ECO:0000256" key="10">
    <source>
        <dbReference type="ARBA" id="ARBA00022989"/>
    </source>
</evidence>
<dbReference type="Pfam" id="PF08473">
    <property type="entry name" value="VGCC_alpha2"/>
    <property type="match status" value="1"/>
</dbReference>
<dbReference type="FunFam" id="3.30.450.20:FF:000057">
    <property type="entry name" value="Voltage-dependent calcium channel subunit alpha-2/delta-4"/>
    <property type="match status" value="1"/>
</dbReference>
<dbReference type="SUPFAM" id="SSF53300">
    <property type="entry name" value="vWA-like"/>
    <property type="match status" value="1"/>
</dbReference>
<dbReference type="InParanoid" id="A0A7R8YRA9"/>
<evidence type="ECO:0000256" key="5">
    <source>
        <dbReference type="ARBA" id="ARBA00022692"/>
    </source>
</evidence>
<dbReference type="Gene3D" id="3.40.50.410">
    <property type="entry name" value="von Willebrand factor, type A domain"/>
    <property type="match status" value="1"/>
</dbReference>
<name>A0A7R8YRA9_HERIL</name>
<evidence type="ECO:0000256" key="11">
    <source>
        <dbReference type="ARBA" id="ARBA00023065"/>
    </source>
</evidence>
<reference evidence="17 18" key="1">
    <citation type="submission" date="2020-11" db="EMBL/GenBank/DDBJ databases">
        <authorList>
            <person name="Wallbank WR R."/>
            <person name="Pardo Diaz C."/>
            <person name="Kozak K."/>
            <person name="Martin S."/>
            <person name="Jiggins C."/>
            <person name="Moest M."/>
            <person name="Warren A I."/>
            <person name="Generalovic N T."/>
            <person name="Byers J.R.P. K."/>
            <person name="Montejo-Kovacevich G."/>
            <person name="Yen C E."/>
        </authorList>
    </citation>
    <scope>NUCLEOTIDE SEQUENCE [LARGE SCALE GENOMIC DNA]</scope>
</reference>
<evidence type="ECO:0000256" key="4">
    <source>
        <dbReference type="ARBA" id="ARBA00022673"/>
    </source>
</evidence>
<dbReference type="CDD" id="cd01463">
    <property type="entry name" value="vWA_VGCC_like"/>
    <property type="match status" value="1"/>
</dbReference>
<evidence type="ECO:0000256" key="8">
    <source>
        <dbReference type="ARBA" id="ARBA00022837"/>
    </source>
</evidence>
<evidence type="ECO:0000256" key="14">
    <source>
        <dbReference type="ARBA" id="ARBA00023180"/>
    </source>
</evidence>